<keyword evidence="2" id="KW-0378">Hydrolase</keyword>
<reference evidence="2" key="1">
    <citation type="submission" date="2020-04" db="EMBL/GenBank/DDBJ databases">
        <authorList>
            <person name="Chiriac C."/>
            <person name="Salcher M."/>
            <person name="Ghai R."/>
            <person name="Kavagutti S V."/>
        </authorList>
    </citation>
    <scope>NUCLEOTIDE SEQUENCE</scope>
</reference>
<evidence type="ECO:0000313" key="2">
    <source>
        <dbReference type="EMBL" id="CAB4154276.1"/>
    </source>
</evidence>
<dbReference type="GO" id="GO:0003678">
    <property type="term" value="F:DNA helicase activity"/>
    <property type="evidence" value="ECO:0007669"/>
    <property type="project" value="InterPro"/>
</dbReference>
<dbReference type="PROSITE" id="PS51199">
    <property type="entry name" value="SF4_HELICASE"/>
    <property type="match status" value="1"/>
</dbReference>
<protein>
    <submittedName>
        <fullName evidence="2">DnaB Replicative DNA helicase</fullName>
    </submittedName>
</protein>
<dbReference type="SUPFAM" id="SSF52540">
    <property type="entry name" value="P-loop containing nucleoside triphosphate hydrolases"/>
    <property type="match status" value="1"/>
</dbReference>
<keyword evidence="2" id="KW-0547">Nucleotide-binding</keyword>
<dbReference type="GO" id="GO:0006260">
    <property type="term" value="P:DNA replication"/>
    <property type="evidence" value="ECO:0007669"/>
    <property type="project" value="InterPro"/>
</dbReference>
<dbReference type="PANTHER" id="PTHR30153">
    <property type="entry name" value="REPLICATIVE DNA HELICASE DNAB"/>
    <property type="match status" value="1"/>
</dbReference>
<dbReference type="GO" id="GO:0005524">
    <property type="term" value="F:ATP binding"/>
    <property type="evidence" value="ECO:0007669"/>
    <property type="project" value="InterPro"/>
</dbReference>
<keyword evidence="2" id="KW-0067">ATP-binding</keyword>
<name>A0A6J5N8F9_9CAUD</name>
<evidence type="ECO:0000259" key="1">
    <source>
        <dbReference type="PROSITE" id="PS51199"/>
    </source>
</evidence>
<feature type="domain" description="SF4 helicase" evidence="1">
    <location>
        <begin position="150"/>
        <end position="409"/>
    </location>
</feature>
<organism evidence="2">
    <name type="scientific">uncultured Caudovirales phage</name>
    <dbReference type="NCBI Taxonomy" id="2100421"/>
    <lineage>
        <taxon>Viruses</taxon>
        <taxon>Duplodnaviria</taxon>
        <taxon>Heunggongvirae</taxon>
        <taxon>Uroviricota</taxon>
        <taxon>Caudoviricetes</taxon>
        <taxon>Peduoviridae</taxon>
        <taxon>Maltschvirus</taxon>
        <taxon>Maltschvirus maltsch</taxon>
    </lineage>
</organism>
<dbReference type="InterPro" id="IPR027417">
    <property type="entry name" value="P-loop_NTPase"/>
</dbReference>
<dbReference type="PANTHER" id="PTHR30153:SF2">
    <property type="entry name" value="REPLICATIVE DNA HELICASE"/>
    <property type="match status" value="1"/>
</dbReference>
<proteinExistence type="predicted"/>
<accession>A0A6J5N8F9</accession>
<dbReference type="Pfam" id="PF03796">
    <property type="entry name" value="DnaB_C"/>
    <property type="match status" value="1"/>
</dbReference>
<sequence>MASSELYLVSKIILEKETNIPIRAGLKPDHLTGEWQGVWQWILEFQRAHGSVPTERVFMQQFGGITLHDVKDEPFSRLLDEIFDAYRKRCMLDALQPAINALNDDDIDKAMSTLASGLQKASVEASRLRDVDIIQNYENRLNRYEEMRLQPNALRGIPTGFHGLDKITHGLRPQQFIVFAGEPKRGKSLFALIVANSAHIYGKRPLFVSFEMSIEEQEARYDALIAKVPYGRILAGDLTNKDMEKIRKALTVRKHMQPFVFSEDTASLTTVSGLAGKVQEYQPDLLVVDGVYLMDDEEGEAKGSPQALTNITRSLKRLAQRFDIPVVATTQVLSWKLGNKKTRAVTADAIGYTSSFAQDADLILGVERNPDMDDQAIIRVVLARSSPNGEVHIKWDWTTMEFEEVHQDGTDFYPSFD</sequence>
<gene>
    <name evidence="2" type="ORF">UFOVP629_28</name>
</gene>
<dbReference type="EMBL" id="LR796612">
    <property type="protein sequence ID" value="CAB4154276.1"/>
    <property type="molecule type" value="Genomic_DNA"/>
</dbReference>
<dbReference type="Gene3D" id="3.40.50.300">
    <property type="entry name" value="P-loop containing nucleotide triphosphate hydrolases"/>
    <property type="match status" value="1"/>
</dbReference>
<dbReference type="InterPro" id="IPR007694">
    <property type="entry name" value="DNA_helicase_DnaB-like_C"/>
</dbReference>
<keyword evidence="2" id="KW-0347">Helicase</keyword>